<protein>
    <submittedName>
        <fullName evidence="1">Uncharacterized protein</fullName>
    </submittedName>
</protein>
<sequence>MLALLEPSYCHSVEIRAEGDDAGTAITLDRYLTEHQTCARYATGSHLLRLRVTRMTEITIRYIMQESAPYVRRPIGRGAHILHRLRHDDGSLDRDAIDGMTLPAFQANNFCIVVLWPCDDHYQRAGVFFALDDYILEKSNGSLSWARYDRGDEHRRYYGNFRGECGFDFYKQDILLK</sequence>
<dbReference type="EMBL" id="JAQQWM010000001">
    <property type="protein sequence ID" value="KAK8083397.1"/>
    <property type="molecule type" value="Genomic_DNA"/>
</dbReference>
<accession>A0ABR1WIU5</accession>
<dbReference type="Proteomes" id="UP001446871">
    <property type="component" value="Unassembled WGS sequence"/>
</dbReference>
<proteinExistence type="predicted"/>
<comment type="caution">
    <text evidence="1">The sequence shown here is derived from an EMBL/GenBank/DDBJ whole genome shotgun (WGS) entry which is preliminary data.</text>
</comment>
<organism evidence="1 2">
    <name type="scientific">Apiospora saccharicola</name>
    <dbReference type="NCBI Taxonomy" id="335842"/>
    <lineage>
        <taxon>Eukaryota</taxon>
        <taxon>Fungi</taxon>
        <taxon>Dikarya</taxon>
        <taxon>Ascomycota</taxon>
        <taxon>Pezizomycotina</taxon>
        <taxon>Sordariomycetes</taxon>
        <taxon>Xylariomycetidae</taxon>
        <taxon>Amphisphaeriales</taxon>
        <taxon>Apiosporaceae</taxon>
        <taxon>Apiospora</taxon>
    </lineage>
</organism>
<evidence type="ECO:0000313" key="2">
    <source>
        <dbReference type="Proteomes" id="UP001446871"/>
    </source>
</evidence>
<gene>
    <name evidence="1" type="ORF">PG996_002178</name>
</gene>
<name>A0ABR1WIU5_9PEZI</name>
<reference evidence="1 2" key="1">
    <citation type="submission" date="2023-01" db="EMBL/GenBank/DDBJ databases">
        <title>Analysis of 21 Apiospora genomes using comparative genomics revels a genus with tremendous synthesis potential of carbohydrate active enzymes and secondary metabolites.</title>
        <authorList>
            <person name="Sorensen T."/>
        </authorList>
    </citation>
    <scope>NUCLEOTIDE SEQUENCE [LARGE SCALE GENOMIC DNA]</scope>
    <source>
        <strain evidence="1 2">CBS 83171</strain>
    </source>
</reference>
<keyword evidence="2" id="KW-1185">Reference proteome</keyword>
<evidence type="ECO:0000313" key="1">
    <source>
        <dbReference type="EMBL" id="KAK8083397.1"/>
    </source>
</evidence>